<feature type="compositionally biased region" description="Low complexity" evidence="1">
    <location>
        <begin position="107"/>
        <end position="119"/>
    </location>
</feature>
<feature type="compositionally biased region" description="Low complexity" evidence="1">
    <location>
        <begin position="29"/>
        <end position="39"/>
    </location>
</feature>
<dbReference type="Proteomes" id="UP001266305">
    <property type="component" value="Unassembled WGS sequence"/>
</dbReference>
<feature type="non-terminal residue" evidence="2">
    <location>
        <position position="1"/>
    </location>
</feature>
<protein>
    <submittedName>
        <fullName evidence="2">Uncharacterized protein</fullName>
    </submittedName>
</protein>
<evidence type="ECO:0000256" key="1">
    <source>
        <dbReference type="SAM" id="MobiDB-lite"/>
    </source>
</evidence>
<feature type="compositionally biased region" description="Pro residues" evidence="1">
    <location>
        <begin position="40"/>
        <end position="62"/>
    </location>
</feature>
<sequence>FGLAGGGVRRARALLLSCAVRSATPGGPARPLVRPRSLVLPPPPPPPPPLHGRARPAPPPRPVAARPRPRRELEWGRARVPASGALSESRTPSKRKGEGAGAGGRRIGAAARPSRAGIATPRSSSQGAPVPTLLARRPEPGEAQPVASCERPLSPPAPLPR</sequence>
<dbReference type="EMBL" id="JASSZA010000014">
    <property type="protein sequence ID" value="KAK2094422.1"/>
    <property type="molecule type" value="Genomic_DNA"/>
</dbReference>
<evidence type="ECO:0000313" key="2">
    <source>
        <dbReference type="EMBL" id="KAK2094422.1"/>
    </source>
</evidence>
<accession>A0ABQ9UBH1</accession>
<evidence type="ECO:0000313" key="3">
    <source>
        <dbReference type="Proteomes" id="UP001266305"/>
    </source>
</evidence>
<reference evidence="2 3" key="1">
    <citation type="submission" date="2023-05" db="EMBL/GenBank/DDBJ databases">
        <title>B98-5 Cell Line De Novo Hybrid Assembly: An Optical Mapping Approach.</title>
        <authorList>
            <person name="Kananen K."/>
            <person name="Auerbach J.A."/>
            <person name="Kautto E."/>
            <person name="Blachly J.S."/>
        </authorList>
    </citation>
    <scope>NUCLEOTIDE SEQUENCE [LARGE SCALE GENOMIC DNA]</scope>
    <source>
        <strain evidence="2">B95-8</strain>
        <tissue evidence="2">Cell line</tissue>
    </source>
</reference>
<keyword evidence="3" id="KW-1185">Reference proteome</keyword>
<name>A0ABQ9UBH1_SAGOE</name>
<feature type="non-terminal residue" evidence="2">
    <location>
        <position position="161"/>
    </location>
</feature>
<feature type="region of interest" description="Disordered" evidence="1">
    <location>
        <begin position="22"/>
        <end position="161"/>
    </location>
</feature>
<organism evidence="2 3">
    <name type="scientific">Saguinus oedipus</name>
    <name type="common">Cotton-top tamarin</name>
    <name type="synonym">Oedipomidas oedipus</name>
    <dbReference type="NCBI Taxonomy" id="9490"/>
    <lineage>
        <taxon>Eukaryota</taxon>
        <taxon>Metazoa</taxon>
        <taxon>Chordata</taxon>
        <taxon>Craniata</taxon>
        <taxon>Vertebrata</taxon>
        <taxon>Euteleostomi</taxon>
        <taxon>Mammalia</taxon>
        <taxon>Eutheria</taxon>
        <taxon>Euarchontoglires</taxon>
        <taxon>Primates</taxon>
        <taxon>Haplorrhini</taxon>
        <taxon>Platyrrhini</taxon>
        <taxon>Cebidae</taxon>
        <taxon>Callitrichinae</taxon>
        <taxon>Saguinus</taxon>
    </lineage>
</organism>
<gene>
    <name evidence="2" type="ORF">P7K49_028160</name>
</gene>
<comment type="caution">
    <text evidence="2">The sequence shown here is derived from an EMBL/GenBank/DDBJ whole genome shotgun (WGS) entry which is preliminary data.</text>
</comment>
<proteinExistence type="predicted"/>